<evidence type="ECO:0000313" key="1">
    <source>
        <dbReference type="EMBL" id="GFQ94274.1"/>
    </source>
</evidence>
<organism evidence="1 2">
    <name type="scientific">Trichonephila clavata</name>
    <name type="common">Joro spider</name>
    <name type="synonym">Nephila clavata</name>
    <dbReference type="NCBI Taxonomy" id="2740835"/>
    <lineage>
        <taxon>Eukaryota</taxon>
        <taxon>Metazoa</taxon>
        <taxon>Ecdysozoa</taxon>
        <taxon>Arthropoda</taxon>
        <taxon>Chelicerata</taxon>
        <taxon>Arachnida</taxon>
        <taxon>Araneae</taxon>
        <taxon>Araneomorphae</taxon>
        <taxon>Entelegynae</taxon>
        <taxon>Araneoidea</taxon>
        <taxon>Nephilidae</taxon>
        <taxon>Trichonephila</taxon>
    </lineage>
</organism>
<comment type="caution">
    <text evidence="1">The sequence shown here is derived from an EMBL/GenBank/DDBJ whole genome shotgun (WGS) entry which is preliminary data.</text>
</comment>
<dbReference type="Proteomes" id="UP000887116">
    <property type="component" value="Unassembled WGS sequence"/>
</dbReference>
<proteinExistence type="predicted"/>
<dbReference type="AlphaFoldDB" id="A0A8X6G4N6"/>
<reference evidence="1" key="1">
    <citation type="submission" date="2020-07" db="EMBL/GenBank/DDBJ databases">
        <title>Multicomponent nature underlies the extraordinary mechanical properties of spider dragline silk.</title>
        <authorList>
            <person name="Kono N."/>
            <person name="Nakamura H."/>
            <person name="Mori M."/>
            <person name="Yoshida Y."/>
            <person name="Ohtoshi R."/>
            <person name="Malay A.D."/>
            <person name="Moran D.A.P."/>
            <person name="Tomita M."/>
            <person name="Numata K."/>
            <person name="Arakawa K."/>
        </authorList>
    </citation>
    <scope>NUCLEOTIDE SEQUENCE</scope>
</reference>
<accession>A0A8X6G4N6</accession>
<dbReference type="EMBL" id="BMAO01024291">
    <property type="protein sequence ID" value="GFQ94274.1"/>
    <property type="molecule type" value="Genomic_DNA"/>
</dbReference>
<keyword evidence="2" id="KW-1185">Reference proteome</keyword>
<sequence>MSGRKRMRIVLTSEEERHVAIDGSVWYLLERSLLHNILQQEVGTTMYAKRHIMKGKARTAFSFIIDHCVMNRIRAFTIEEADCFSEEKLNMTYQIARKYIANSVSC</sequence>
<dbReference type="OrthoDB" id="8123139at2759"/>
<gene>
    <name evidence="1" type="ORF">TNCT_393921</name>
</gene>
<name>A0A8X6G4N6_TRICU</name>
<protein>
    <submittedName>
        <fullName evidence="1">Uncharacterized protein</fullName>
    </submittedName>
</protein>
<evidence type="ECO:0000313" key="2">
    <source>
        <dbReference type="Proteomes" id="UP000887116"/>
    </source>
</evidence>